<feature type="compositionally biased region" description="Basic and acidic residues" evidence="1">
    <location>
        <begin position="1"/>
        <end position="14"/>
    </location>
</feature>
<name>A0A0D6JVF6_9EURY</name>
<organism evidence="4 5">
    <name type="scientific">Haloferax massiliensis</name>
    <dbReference type="NCBI Taxonomy" id="1476858"/>
    <lineage>
        <taxon>Archaea</taxon>
        <taxon>Methanobacteriati</taxon>
        <taxon>Methanobacteriota</taxon>
        <taxon>Stenosarchaea group</taxon>
        <taxon>Halobacteria</taxon>
        <taxon>Halobacteriales</taxon>
        <taxon>Haloferacaceae</taxon>
        <taxon>Haloferax</taxon>
    </lineage>
</organism>
<protein>
    <recommendedName>
        <fullName evidence="3">DUF8215 domain-containing protein</fullName>
    </recommendedName>
</protein>
<feature type="transmembrane region" description="Helical" evidence="2">
    <location>
        <begin position="68"/>
        <end position="88"/>
    </location>
</feature>
<dbReference type="OrthoDB" id="293716at2157"/>
<feature type="transmembrane region" description="Helical" evidence="2">
    <location>
        <begin position="176"/>
        <end position="193"/>
    </location>
</feature>
<keyword evidence="2" id="KW-0812">Transmembrane</keyword>
<feature type="domain" description="DUF8215" evidence="3">
    <location>
        <begin position="33"/>
        <end position="169"/>
    </location>
</feature>
<feature type="transmembrane region" description="Helical" evidence="2">
    <location>
        <begin position="141"/>
        <end position="164"/>
    </location>
</feature>
<evidence type="ECO:0000313" key="5">
    <source>
        <dbReference type="Proteomes" id="UP000198902"/>
    </source>
</evidence>
<dbReference type="InterPro" id="IPR058528">
    <property type="entry name" value="DUF8215"/>
</dbReference>
<evidence type="ECO:0000256" key="2">
    <source>
        <dbReference type="SAM" id="Phobius"/>
    </source>
</evidence>
<dbReference type="EMBL" id="CSTE01000005">
    <property type="protein sequence ID" value="CQR52848.1"/>
    <property type="molecule type" value="Genomic_DNA"/>
</dbReference>
<feature type="transmembrane region" description="Helical" evidence="2">
    <location>
        <begin position="42"/>
        <end position="61"/>
    </location>
</feature>
<feature type="region of interest" description="Disordered" evidence="1">
    <location>
        <begin position="1"/>
        <end position="29"/>
    </location>
</feature>
<gene>
    <name evidence="4" type="ORF">BN996_03333</name>
</gene>
<proteinExistence type="predicted"/>
<dbReference type="Pfam" id="PF26650">
    <property type="entry name" value="DUF8215"/>
    <property type="match status" value="1"/>
</dbReference>
<dbReference type="AlphaFoldDB" id="A0A0D6JVF6"/>
<feature type="compositionally biased region" description="Basic residues" evidence="1">
    <location>
        <begin position="15"/>
        <end position="25"/>
    </location>
</feature>
<feature type="transmembrane region" description="Helical" evidence="2">
    <location>
        <begin position="199"/>
        <end position="219"/>
    </location>
</feature>
<dbReference type="Proteomes" id="UP000198902">
    <property type="component" value="Unassembled WGS sequence"/>
</dbReference>
<evidence type="ECO:0000259" key="3">
    <source>
        <dbReference type="Pfam" id="PF26650"/>
    </source>
</evidence>
<accession>A0A0D6JVF6</accession>
<evidence type="ECO:0000256" key="1">
    <source>
        <dbReference type="SAM" id="MobiDB-lite"/>
    </source>
</evidence>
<keyword evidence="5" id="KW-1185">Reference proteome</keyword>
<keyword evidence="2" id="KW-1133">Transmembrane helix</keyword>
<reference evidence="5" key="1">
    <citation type="submission" date="2015-03" db="EMBL/GenBank/DDBJ databases">
        <authorList>
            <person name="Urmite Genomes"/>
        </authorList>
    </citation>
    <scope>NUCLEOTIDE SEQUENCE [LARGE SCALE GENOMIC DNA]</scope>
    <source>
        <strain evidence="5">Arc-Hr</strain>
    </source>
</reference>
<sequence length="228" mass="23589">MAPRNESSRGGETRPRRRRRNRRRQRGDDGEGGIDAWLDATVYFGLGQHLLLALPMLWVAFMTVSTPVAVTTAAVVSLAVACLAIGALRMNAVSVGAPWHRIEDSELGLGPDAGYGFLLRRAAYLNATLGLGTFLGARADLAGAGLVGSVVVAGGVALCAMLALPRLRAAPARTSAAAAGAYYAVSLLVVAAFPGTVDLFSLAPSVALCVLAVAVAAAFDVMSGRDRR</sequence>
<dbReference type="RefSeq" id="WP_089780884.1">
    <property type="nucleotide sequence ID" value="NZ_CABLRR010000005.1"/>
</dbReference>
<evidence type="ECO:0000313" key="4">
    <source>
        <dbReference type="EMBL" id="CQR52848.1"/>
    </source>
</evidence>
<keyword evidence="2" id="KW-0472">Membrane</keyword>